<dbReference type="PANTHER" id="PTHR43775:SF37">
    <property type="entry name" value="SI:DKEY-61P9.11"/>
    <property type="match status" value="1"/>
</dbReference>
<evidence type="ECO:0000259" key="5">
    <source>
        <dbReference type="PROSITE" id="PS52004"/>
    </source>
</evidence>
<dbReference type="InterPro" id="IPR016035">
    <property type="entry name" value="Acyl_Trfase/lysoPLipase"/>
</dbReference>
<dbReference type="Proteomes" id="UP000239203">
    <property type="component" value="Unassembled WGS sequence"/>
</dbReference>
<dbReference type="Pfam" id="PF02801">
    <property type="entry name" value="Ketoacyl-synt_C"/>
    <property type="match status" value="1"/>
</dbReference>
<dbReference type="InterPro" id="IPR009081">
    <property type="entry name" value="PP-bd_ACP"/>
</dbReference>
<dbReference type="GO" id="GO:0071770">
    <property type="term" value="P:DIM/DIP cell wall layer assembly"/>
    <property type="evidence" value="ECO:0007669"/>
    <property type="project" value="TreeGrafter"/>
</dbReference>
<organism evidence="6 7">
    <name type="scientific">Actinokineospora auranticolor</name>
    <dbReference type="NCBI Taxonomy" id="155976"/>
    <lineage>
        <taxon>Bacteria</taxon>
        <taxon>Bacillati</taxon>
        <taxon>Actinomycetota</taxon>
        <taxon>Actinomycetes</taxon>
        <taxon>Pseudonocardiales</taxon>
        <taxon>Pseudonocardiaceae</taxon>
        <taxon>Actinokineospora</taxon>
    </lineage>
</organism>
<dbReference type="Pfam" id="PF00698">
    <property type="entry name" value="Acyl_transf_1"/>
    <property type="match status" value="1"/>
</dbReference>
<dbReference type="InterPro" id="IPR016036">
    <property type="entry name" value="Malonyl_transacylase_ACP-bd"/>
</dbReference>
<keyword evidence="2" id="KW-0597">Phosphoprotein</keyword>
<dbReference type="InterPro" id="IPR014043">
    <property type="entry name" value="Acyl_transferase_dom"/>
</dbReference>
<proteinExistence type="predicted"/>
<dbReference type="InterPro" id="IPR050091">
    <property type="entry name" value="PKS_NRPS_Biosynth_Enz"/>
</dbReference>
<evidence type="ECO:0000256" key="3">
    <source>
        <dbReference type="ARBA" id="ARBA00022679"/>
    </source>
</evidence>
<dbReference type="SUPFAM" id="SSF52151">
    <property type="entry name" value="FabD/lysophospholipase-like"/>
    <property type="match status" value="1"/>
</dbReference>
<dbReference type="InterPro" id="IPR001227">
    <property type="entry name" value="Ac_transferase_dom_sf"/>
</dbReference>
<dbReference type="SUPFAM" id="SSF55048">
    <property type="entry name" value="Probable ACP-binding domain of malonyl-CoA ACP transacylase"/>
    <property type="match status" value="1"/>
</dbReference>
<protein>
    <submittedName>
        <fullName evidence="6">Acyl transferase domain-containing protein</fullName>
    </submittedName>
</protein>
<dbReference type="OrthoDB" id="9778690at2"/>
<dbReference type="SUPFAM" id="SSF47336">
    <property type="entry name" value="ACP-like"/>
    <property type="match status" value="1"/>
</dbReference>
<dbReference type="GO" id="GO:0006633">
    <property type="term" value="P:fatty acid biosynthetic process"/>
    <property type="evidence" value="ECO:0007669"/>
    <property type="project" value="TreeGrafter"/>
</dbReference>
<dbReference type="EMBL" id="PTIX01000014">
    <property type="protein sequence ID" value="PPK65445.1"/>
    <property type="molecule type" value="Genomic_DNA"/>
</dbReference>
<dbReference type="Gene3D" id="3.40.366.10">
    <property type="entry name" value="Malonyl-Coenzyme A Acyl Carrier Protein, domain 2"/>
    <property type="match status" value="1"/>
</dbReference>
<dbReference type="Gene3D" id="3.30.70.3290">
    <property type="match status" value="1"/>
</dbReference>
<dbReference type="InterPro" id="IPR014030">
    <property type="entry name" value="Ketoacyl_synth_N"/>
</dbReference>
<sequence>MSERTPIAIVGVACRLPGASTVDEFWTLLGEGRDEVTEIPRDRPDHIDIDALHDPTPARPGRIVSRCGGFLTGIDRFDAAFFGLSAHAATRLDPQQRLLMQTTWEALEDAGVPAESLAGSNTAVYTSCPPAGYWDLLRAMDQRDIHAALTADSGAGVAGLISHHLDLRGPNMSVTAMCASSMLATHLACRALRDGDADLAVVGSANLLITPDIYLALSEAEMLSPTGRCRFGDADADGYVRSEAVIAMVLKPLPRAQADGDRVLATILGTAVSSDGRTGGTMMATGVGGHERMLRAAYRDAGVDPSEVDYVEGHGSGTAAGDPIELTALANVLGPGRPADRPLLVGSVKSNLGHTEFAAGMTGLLKAALAVRHREIPRTLHVRRRNPVLDELPAVELATAARPWPAGHGPAIAGASSFGLTGTNVHVVVSAPPAPVVEPAAPAVGPYVIPLSAQGPQALADLAGKYADLLLEDGDTAGDLRDIAFSAGTRRTHFPSRAAVVGTDRRRMAGALRAFAAGGHPAAVVSVTERVSVRPDVVFVFPGQGGQWAGMGADLMAVDETFAAALRECDAAIRDEAGWSVVDLLGSATDLSEVDRIQPAVWAVQVALARVWLAWGITPDLVIGHSMGEVAAAVTTGALSVRDGAAVICRRSALVAGESGPGAMWLVRIGEEEAAAAIGDRVDEVSVGVVNSDTTVVLSGEPTAVAAVVAPLRAAGVFCRRVPVDYASHSPQVDPLLSGLVAELATLRPVAGTAPIHSTAYDRVVDGSGLDAHYWADNLRMPVHFAAAVRSALAGRGRVVFVEIGPHPLLAGAISETADILGADAVVLASMERDGVGQEELRTSLATAYAYGRDPDWAALYPGGRYVPLPSYPWQTRGYWVEPAAAPPLPVAPVRAVPRAQAPPALIDPRRDARIDPGLGVRIDLPRTRPAIALTLARHTAEVLATDPDDLDHDLPLPLAGMDSVLAAKLQARLRADLGLQIPVHQFLGTRCLRDVLAYAHAALEPAA</sequence>
<gene>
    <name evidence="6" type="ORF">CLV40_11497</name>
</gene>
<feature type="domain" description="Carrier" evidence="4">
    <location>
        <begin position="927"/>
        <end position="1004"/>
    </location>
</feature>
<keyword evidence="3 6" id="KW-0808">Transferase</keyword>
<evidence type="ECO:0000256" key="2">
    <source>
        <dbReference type="ARBA" id="ARBA00022553"/>
    </source>
</evidence>
<dbReference type="RefSeq" id="WP_104481205.1">
    <property type="nucleotide sequence ID" value="NZ_CP154825.1"/>
</dbReference>
<dbReference type="SMART" id="SM00823">
    <property type="entry name" value="PKS_PP"/>
    <property type="match status" value="1"/>
</dbReference>
<dbReference type="SMART" id="SM00825">
    <property type="entry name" value="PKS_KS"/>
    <property type="match status" value="1"/>
</dbReference>
<dbReference type="GO" id="GO:0004312">
    <property type="term" value="F:fatty acid synthase activity"/>
    <property type="evidence" value="ECO:0007669"/>
    <property type="project" value="TreeGrafter"/>
</dbReference>
<feature type="domain" description="Ketosynthase family 3 (KS3)" evidence="5">
    <location>
        <begin position="4"/>
        <end position="431"/>
    </location>
</feature>
<dbReference type="Pfam" id="PF22621">
    <property type="entry name" value="CurL-like_PKS_C"/>
    <property type="match status" value="1"/>
</dbReference>
<dbReference type="Gene3D" id="3.40.47.10">
    <property type="match status" value="1"/>
</dbReference>
<dbReference type="SMART" id="SM00827">
    <property type="entry name" value="PKS_AT"/>
    <property type="match status" value="1"/>
</dbReference>
<dbReference type="InterPro" id="IPR020841">
    <property type="entry name" value="PKS_Beta-ketoAc_synthase_dom"/>
</dbReference>
<dbReference type="PROSITE" id="PS50075">
    <property type="entry name" value="CARRIER"/>
    <property type="match status" value="1"/>
</dbReference>
<dbReference type="Pfam" id="PF00109">
    <property type="entry name" value="ketoacyl-synt"/>
    <property type="match status" value="1"/>
</dbReference>
<dbReference type="PROSITE" id="PS52004">
    <property type="entry name" value="KS3_2"/>
    <property type="match status" value="1"/>
</dbReference>
<accession>A0A2S6GJR0</accession>
<evidence type="ECO:0000313" key="6">
    <source>
        <dbReference type="EMBL" id="PPK65445.1"/>
    </source>
</evidence>
<dbReference type="Pfam" id="PF00550">
    <property type="entry name" value="PP-binding"/>
    <property type="match status" value="1"/>
</dbReference>
<dbReference type="CDD" id="cd00833">
    <property type="entry name" value="PKS"/>
    <property type="match status" value="1"/>
</dbReference>
<keyword evidence="7" id="KW-1185">Reference proteome</keyword>
<evidence type="ECO:0000256" key="1">
    <source>
        <dbReference type="ARBA" id="ARBA00022450"/>
    </source>
</evidence>
<dbReference type="InterPro" id="IPR014031">
    <property type="entry name" value="Ketoacyl_synth_C"/>
</dbReference>
<dbReference type="PANTHER" id="PTHR43775">
    <property type="entry name" value="FATTY ACID SYNTHASE"/>
    <property type="match status" value="1"/>
</dbReference>
<evidence type="ECO:0000259" key="4">
    <source>
        <dbReference type="PROSITE" id="PS50075"/>
    </source>
</evidence>
<name>A0A2S6GJR0_9PSEU</name>
<keyword evidence="1" id="KW-0596">Phosphopantetheine</keyword>
<dbReference type="GO" id="GO:0031177">
    <property type="term" value="F:phosphopantetheine binding"/>
    <property type="evidence" value="ECO:0007669"/>
    <property type="project" value="InterPro"/>
</dbReference>
<dbReference type="AlphaFoldDB" id="A0A2S6GJR0"/>
<dbReference type="SUPFAM" id="SSF53901">
    <property type="entry name" value="Thiolase-like"/>
    <property type="match status" value="1"/>
</dbReference>
<dbReference type="InterPro" id="IPR036736">
    <property type="entry name" value="ACP-like_sf"/>
</dbReference>
<dbReference type="InterPro" id="IPR020806">
    <property type="entry name" value="PKS_PP-bd"/>
</dbReference>
<dbReference type="InterPro" id="IPR016039">
    <property type="entry name" value="Thiolase-like"/>
</dbReference>
<dbReference type="Gene3D" id="1.10.1200.10">
    <property type="entry name" value="ACP-like"/>
    <property type="match status" value="1"/>
</dbReference>
<reference evidence="6 7" key="1">
    <citation type="submission" date="2018-02" db="EMBL/GenBank/DDBJ databases">
        <title>Genomic Encyclopedia of Archaeal and Bacterial Type Strains, Phase II (KMG-II): from individual species to whole genera.</title>
        <authorList>
            <person name="Goeker M."/>
        </authorList>
    </citation>
    <scope>NUCLEOTIDE SEQUENCE [LARGE SCALE GENOMIC DNA]</scope>
    <source>
        <strain evidence="6 7">YU 961-1</strain>
    </source>
</reference>
<evidence type="ECO:0000313" key="7">
    <source>
        <dbReference type="Proteomes" id="UP000239203"/>
    </source>
</evidence>
<comment type="caution">
    <text evidence="6">The sequence shown here is derived from an EMBL/GenBank/DDBJ whole genome shotgun (WGS) entry which is preliminary data.</text>
</comment>
<dbReference type="GO" id="GO:0005886">
    <property type="term" value="C:plasma membrane"/>
    <property type="evidence" value="ECO:0007669"/>
    <property type="project" value="TreeGrafter"/>
</dbReference>
<dbReference type="GO" id="GO:0005737">
    <property type="term" value="C:cytoplasm"/>
    <property type="evidence" value="ECO:0007669"/>
    <property type="project" value="TreeGrafter"/>
</dbReference>